<proteinExistence type="predicted"/>
<evidence type="ECO:0000313" key="2">
    <source>
        <dbReference type="EMBL" id="MCY9607794.1"/>
    </source>
</evidence>
<dbReference type="InterPro" id="IPR011010">
    <property type="entry name" value="DNA_brk_join_enz"/>
</dbReference>
<dbReference type="InterPro" id="IPR013762">
    <property type="entry name" value="Integrase-like_cat_sf"/>
</dbReference>
<comment type="caution">
    <text evidence="2">The sequence shown here is derived from an EMBL/GenBank/DDBJ whole genome shotgun (WGS) entry which is preliminary data.</text>
</comment>
<protein>
    <recommendedName>
        <fullName evidence="4">Tyr recombinase domain-containing protein</fullName>
    </recommendedName>
</protein>
<keyword evidence="1" id="KW-0233">DNA recombination</keyword>
<sequence>MILPNPHMYLRQIRTVEELEKNDELPILAYTGLRVGELCALKDTDIDFEEHKICITKTLYNPNNNYSKYVLNTPKTTSSIREIDEEPEIIEGFKNLLTIQQIEKTKRPNTYYDQGFVFAKVANMPDTPRL</sequence>
<evidence type="ECO:0008006" key="4">
    <source>
        <dbReference type="Google" id="ProtNLM"/>
    </source>
</evidence>
<dbReference type="SUPFAM" id="SSF56349">
    <property type="entry name" value="DNA breaking-rejoining enzymes"/>
    <property type="match status" value="1"/>
</dbReference>
<organism evidence="2 3">
    <name type="scientific">Paenibacillus thiaminolyticus</name>
    <name type="common">Bacillus thiaminolyticus</name>
    <dbReference type="NCBI Taxonomy" id="49283"/>
    <lineage>
        <taxon>Bacteria</taxon>
        <taxon>Bacillati</taxon>
        <taxon>Bacillota</taxon>
        <taxon>Bacilli</taxon>
        <taxon>Bacillales</taxon>
        <taxon>Paenibacillaceae</taxon>
        <taxon>Paenibacillus</taxon>
    </lineage>
</organism>
<dbReference type="GeneID" id="77000200"/>
<gene>
    <name evidence="2" type="ORF">M5W83_11630</name>
</gene>
<reference evidence="2 3" key="1">
    <citation type="submission" date="2022-05" db="EMBL/GenBank/DDBJ databases">
        <title>Genome Sequencing of Bee-Associated Microbes.</title>
        <authorList>
            <person name="Dunlap C."/>
        </authorList>
    </citation>
    <scope>NUCLEOTIDE SEQUENCE [LARGE SCALE GENOMIC DNA]</scope>
    <source>
        <strain evidence="2 3">NRRL B-14613</strain>
    </source>
</reference>
<dbReference type="Gene3D" id="1.10.443.10">
    <property type="entry name" value="Intergrase catalytic core"/>
    <property type="match status" value="1"/>
</dbReference>
<accession>A0ABT4FUF5</accession>
<evidence type="ECO:0000256" key="1">
    <source>
        <dbReference type="ARBA" id="ARBA00023172"/>
    </source>
</evidence>
<dbReference type="EMBL" id="JAMDMM010000021">
    <property type="protein sequence ID" value="MCY9607794.1"/>
    <property type="molecule type" value="Genomic_DNA"/>
</dbReference>
<evidence type="ECO:0000313" key="3">
    <source>
        <dbReference type="Proteomes" id="UP001209276"/>
    </source>
</evidence>
<dbReference type="Proteomes" id="UP001209276">
    <property type="component" value="Unassembled WGS sequence"/>
</dbReference>
<keyword evidence="3" id="KW-1185">Reference proteome</keyword>
<name>A0ABT4FUF5_PANTH</name>
<dbReference type="RefSeq" id="WP_244194360.1">
    <property type="nucleotide sequence ID" value="NZ_CABMNB010000047.1"/>
</dbReference>